<evidence type="ECO:0000313" key="3">
    <source>
        <dbReference type="Proteomes" id="UP000299102"/>
    </source>
</evidence>
<evidence type="ECO:0000313" key="2">
    <source>
        <dbReference type="EMBL" id="GBP09441.1"/>
    </source>
</evidence>
<dbReference type="AlphaFoldDB" id="A0A4C1T820"/>
<organism evidence="2 3">
    <name type="scientific">Eumeta variegata</name>
    <name type="common">Bagworm moth</name>
    <name type="synonym">Eumeta japonica</name>
    <dbReference type="NCBI Taxonomy" id="151549"/>
    <lineage>
        <taxon>Eukaryota</taxon>
        <taxon>Metazoa</taxon>
        <taxon>Ecdysozoa</taxon>
        <taxon>Arthropoda</taxon>
        <taxon>Hexapoda</taxon>
        <taxon>Insecta</taxon>
        <taxon>Pterygota</taxon>
        <taxon>Neoptera</taxon>
        <taxon>Endopterygota</taxon>
        <taxon>Lepidoptera</taxon>
        <taxon>Glossata</taxon>
        <taxon>Ditrysia</taxon>
        <taxon>Tineoidea</taxon>
        <taxon>Psychidae</taxon>
        <taxon>Oiketicinae</taxon>
        <taxon>Eumeta</taxon>
    </lineage>
</organism>
<evidence type="ECO:0000256" key="1">
    <source>
        <dbReference type="SAM" id="MobiDB-lite"/>
    </source>
</evidence>
<comment type="caution">
    <text evidence="2">The sequence shown here is derived from an EMBL/GenBank/DDBJ whole genome shotgun (WGS) entry which is preliminary data.</text>
</comment>
<dbReference type="EMBL" id="BGZK01000036">
    <property type="protein sequence ID" value="GBP09441.1"/>
    <property type="molecule type" value="Genomic_DNA"/>
</dbReference>
<feature type="compositionally biased region" description="Basic and acidic residues" evidence="1">
    <location>
        <begin position="81"/>
        <end position="90"/>
    </location>
</feature>
<accession>A0A4C1T820</accession>
<proteinExistence type="predicted"/>
<gene>
    <name evidence="2" type="ORF">EVAR_76478_1</name>
</gene>
<reference evidence="2 3" key="1">
    <citation type="journal article" date="2019" name="Commun. Biol.">
        <title>The bagworm genome reveals a unique fibroin gene that provides high tensile strength.</title>
        <authorList>
            <person name="Kono N."/>
            <person name="Nakamura H."/>
            <person name="Ohtoshi R."/>
            <person name="Tomita M."/>
            <person name="Numata K."/>
            <person name="Arakawa K."/>
        </authorList>
    </citation>
    <scope>NUCLEOTIDE SEQUENCE [LARGE SCALE GENOMIC DNA]</scope>
</reference>
<protein>
    <submittedName>
        <fullName evidence="2">Uncharacterized protein</fullName>
    </submittedName>
</protein>
<feature type="region of interest" description="Disordered" evidence="1">
    <location>
        <begin position="69"/>
        <end position="111"/>
    </location>
</feature>
<keyword evidence="3" id="KW-1185">Reference proteome</keyword>
<feature type="region of interest" description="Disordered" evidence="1">
    <location>
        <begin position="20"/>
        <end position="44"/>
    </location>
</feature>
<name>A0A4C1T820_EUMVA</name>
<dbReference type="Proteomes" id="UP000299102">
    <property type="component" value="Unassembled WGS sequence"/>
</dbReference>
<sequence length="130" mass="14294">MIFDACTPTFICLLTFSRGKRAHEPPESKGPPPPMHTRNPRGIAGVSPISLVKVGYAKEGGIRHESYSIYPTKKKTRTHPVARDRHRASDKTAASGAEGRPTCGGSRDATPAVVARNRYGEGRVRRRRFL</sequence>